<protein>
    <submittedName>
        <fullName evidence="1">Uncharacterized protein</fullName>
    </submittedName>
</protein>
<sequence length="79" mass="8692">TWVRHSQHVTRIWCKDQGIGLLKCRMGDDAENMEIVPGGIMDDSGGEIVFDIEEPPESARVMRAAFGCTSSLPCVGVWV</sequence>
<dbReference type="EMBL" id="CAJNNW010002202">
    <property type="protein sequence ID" value="CAE8643990.1"/>
    <property type="molecule type" value="Genomic_DNA"/>
</dbReference>
<reference evidence="1" key="1">
    <citation type="submission" date="2021-02" db="EMBL/GenBank/DDBJ databases">
        <authorList>
            <person name="Dougan E. K."/>
            <person name="Rhodes N."/>
            <person name="Thang M."/>
            <person name="Chan C."/>
        </authorList>
    </citation>
    <scope>NUCLEOTIDE SEQUENCE</scope>
</reference>
<evidence type="ECO:0000313" key="1">
    <source>
        <dbReference type="EMBL" id="CAE8643990.1"/>
    </source>
</evidence>
<accession>A0A813I2R2</accession>
<dbReference type="AlphaFoldDB" id="A0A813I2R2"/>
<dbReference type="Proteomes" id="UP000626109">
    <property type="component" value="Unassembled WGS sequence"/>
</dbReference>
<organism evidence="1 2">
    <name type="scientific">Polarella glacialis</name>
    <name type="common">Dinoflagellate</name>
    <dbReference type="NCBI Taxonomy" id="89957"/>
    <lineage>
        <taxon>Eukaryota</taxon>
        <taxon>Sar</taxon>
        <taxon>Alveolata</taxon>
        <taxon>Dinophyceae</taxon>
        <taxon>Suessiales</taxon>
        <taxon>Suessiaceae</taxon>
        <taxon>Polarella</taxon>
    </lineage>
</organism>
<evidence type="ECO:0000313" key="2">
    <source>
        <dbReference type="Proteomes" id="UP000626109"/>
    </source>
</evidence>
<gene>
    <name evidence="1" type="ORF">PGLA2088_LOCUS2653</name>
</gene>
<comment type="caution">
    <text evidence="1">The sequence shown here is derived from an EMBL/GenBank/DDBJ whole genome shotgun (WGS) entry which is preliminary data.</text>
</comment>
<feature type="non-terminal residue" evidence="1">
    <location>
        <position position="1"/>
    </location>
</feature>
<name>A0A813I2R2_POLGL</name>
<proteinExistence type="predicted"/>